<comment type="function">
    <text evidence="6">S-adenosyl-L-methionine-dependent protein-arginine N-methyltransferase that methylates the delta-nitrogen atom of arginine residues to form N5-methylarginine (type IV) in target proteins. Monomethylates ribosomal protein L12.</text>
</comment>
<dbReference type="GO" id="GO:0032259">
    <property type="term" value="P:methylation"/>
    <property type="evidence" value="ECO:0007669"/>
    <property type="project" value="UniProtKB-KW"/>
</dbReference>
<gene>
    <name evidence="8" type="ORF">KGF56_002325</name>
</gene>
<dbReference type="EC" id="2.1.1.-" evidence="6"/>
<sequence>MTDLHELCNLRDRPITYTYLDRLTQLMNSGVPATYTVEEATSRALAATTTPLHLLCNAIPPDLDKSELAVVEEMVDILFEHGAGWSLTDANNETPGCILIRRDLARVFPSIYDRIVDAGVRAELLLRKMAEFGLADGFTSAEDVDPASNQQAYLDTKLEYVENALVTKDSRDAVMMDWEREIMQLGADSIFLGAQQDKDVSVLNIGFGMGIIDHMIQAKNPTKHYICEAHPDVLAKMQSDGWFDKPNVVVMPGRWQDNLSKLLNDNVVLDGIYYDTFSEHYSDMLDLFDYVVALLKPKGVCSFFNGLGADRQVVYHVYNKLIAIDLEQSNL</sequence>
<keyword evidence="4" id="KW-0949">S-adenosyl-L-methionine</keyword>
<dbReference type="AlphaFoldDB" id="A0AAI9WYD0"/>
<dbReference type="Proteomes" id="UP001202479">
    <property type="component" value="Unassembled WGS sequence"/>
</dbReference>
<dbReference type="GO" id="GO:0005737">
    <property type="term" value="C:cytoplasm"/>
    <property type="evidence" value="ECO:0007669"/>
    <property type="project" value="UniProtKB-SubCell"/>
</dbReference>
<comment type="subcellular location">
    <subcellularLocation>
        <location evidence="6">Cytoplasm</location>
    </subcellularLocation>
    <subcellularLocation>
        <location evidence="6">Nucleus</location>
    </subcellularLocation>
</comment>
<evidence type="ECO:0000313" key="8">
    <source>
        <dbReference type="EMBL" id="KAI3404909.2"/>
    </source>
</evidence>
<dbReference type="SUPFAM" id="SSF53335">
    <property type="entry name" value="S-adenosyl-L-methionine-dependent methyltransferases"/>
    <property type="match status" value="1"/>
</dbReference>
<comment type="subunit">
    <text evidence="6">Monomer.</text>
</comment>
<evidence type="ECO:0000256" key="4">
    <source>
        <dbReference type="ARBA" id="ARBA00022691"/>
    </source>
</evidence>
<dbReference type="InterPro" id="IPR051038">
    <property type="entry name" value="RMT2/GAMT_Mtase"/>
</dbReference>
<dbReference type="GeneID" id="73379942"/>
<comment type="caution">
    <text evidence="8">The sequence shown here is derived from an EMBL/GenBank/DDBJ whole genome shotgun (WGS) entry which is preliminary data.</text>
</comment>
<dbReference type="Gene3D" id="3.40.50.150">
    <property type="entry name" value="Vaccinia Virus protein VP39"/>
    <property type="match status" value="1"/>
</dbReference>
<evidence type="ECO:0000256" key="5">
    <source>
        <dbReference type="ARBA" id="ARBA00023242"/>
    </source>
</evidence>
<protein>
    <recommendedName>
        <fullName evidence="6">Arginine N-methyltransferase 2</fullName>
        <ecNumber evidence="6">2.1.1.-</ecNumber>
    </recommendedName>
</protein>
<keyword evidence="9" id="KW-1185">Reference proteome</keyword>
<evidence type="ECO:0000256" key="6">
    <source>
        <dbReference type="PIRNR" id="PIRNR038148"/>
    </source>
</evidence>
<organism evidence="8 9">
    <name type="scientific">Candida oxycetoniae</name>
    <dbReference type="NCBI Taxonomy" id="497107"/>
    <lineage>
        <taxon>Eukaryota</taxon>
        <taxon>Fungi</taxon>
        <taxon>Dikarya</taxon>
        <taxon>Ascomycota</taxon>
        <taxon>Saccharomycotina</taxon>
        <taxon>Pichiomycetes</taxon>
        <taxon>Debaryomycetaceae</taxon>
        <taxon>Candida/Lodderomyces clade</taxon>
        <taxon>Candida</taxon>
    </lineage>
</organism>
<comment type="similarity">
    <text evidence="6">Belongs to the class I-like SAM-binding methyltransferase superfamily. RMT2 methyltransferase family.</text>
</comment>
<accession>A0AAI9WYD0</accession>
<dbReference type="GO" id="GO:0005634">
    <property type="term" value="C:nucleus"/>
    <property type="evidence" value="ECO:0007669"/>
    <property type="project" value="UniProtKB-SubCell"/>
</dbReference>
<dbReference type="InterPro" id="IPR029063">
    <property type="entry name" value="SAM-dependent_MTases_sf"/>
</dbReference>
<dbReference type="EMBL" id="JAHUZD010000073">
    <property type="protein sequence ID" value="KAI3404909.2"/>
    <property type="molecule type" value="Genomic_DNA"/>
</dbReference>
<keyword evidence="2 6" id="KW-0489">Methyltransferase</keyword>
<keyword evidence="1 6" id="KW-0963">Cytoplasm</keyword>
<evidence type="ECO:0000313" key="9">
    <source>
        <dbReference type="Proteomes" id="UP001202479"/>
    </source>
</evidence>
<evidence type="ECO:0000256" key="3">
    <source>
        <dbReference type="ARBA" id="ARBA00022679"/>
    </source>
</evidence>
<keyword evidence="5 6" id="KW-0539">Nucleus</keyword>
<dbReference type="GO" id="GO:0019702">
    <property type="term" value="F:protein arginine N5-methyltransferase activity"/>
    <property type="evidence" value="ECO:0007669"/>
    <property type="project" value="TreeGrafter"/>
</dbReference>
<proteinExistence type="inferred from homology"/>
<evidence type="ECO:0000259" key="7">
    <source>
        <dbReference type="PROSITE" id="PS51559"/>
    </source>
</evidence>
<dbReference type="PANTHER" id="PTHR32379:SF1">
    <property type="entry name" value="GUANIDINOACETATE N-METHYLTRANSFERASE"/>
    <property type="match status" value="1"/>
</dbReference>
<evidence type="ECO:0000256" key="2">
    <source>
        <dbReference type="ARBA" id="ARBA00022603"/>
    </source>
</evidence>
<dbReference type="RefSeq" id="XP_049180654.1">
    <property type="nucleotide sequence ID" value="XM_049323542.1"/>
</dbReference>
<feature type="domain" description="RMT2" evidence="7">
    <location>
        <begin position="146"/>
        <end position="331"/>
    </location>
</feature>
<dbReference type="PIRSF" id="PIRSF038148">
    <property type="entry name" value="Arginine_N-mtfrase-2"/>
    <property type="match status" value="1"/>
</dbReference>
<keyword evidence="3 6" id="KW-0808">Transferase</keyword>
<name>A0AAI9WYD0_9ASCO</name>
<reference evidence="8" key="1">
    <citation type="journal article" date="2022" name="DNA Res.">
        <title>Genome analysis of five recently described species of the CUG-Ser clade uncovers Candida theae as a new hybrid lineage with pathogenic potential in the Candida parapsilosis species complex.</title>
        <authorList>
            <person name="Mixao V."/>
            <person name="Del Olmo V."/>
            <person name="Hegedusova E."/>
            <person name="Saus E."/>
            <person name="Pryszcz L."/>
            <person name="Cillingova A."/>
            <person name="Nosek J."/>
            <person name="Gabaldon T."/>
        </authorList>
    </citation>
    <scope>NUCLEOTIDE SEQUENCE</scope>
    <source>
        <strain evidence="8">CBS 10844</strain>
    </source>
</reference>
<dbReference type="InterPro" id="IPR017408">
    <property type="entry name" value="Arginine_N-MeTrfase_2"/>
</dbReference>
<evidence type="ECO:0000256" key="1">
    <source>
        <dbReference type="ARBA" id="ARBA00022490"/>
    </source>
</evidence>
<dbReference type="PROSITE" id="PS51559">
    <property type="entry name" value="SAM_RMT2"/>
    <property type="match status" value="1"/>
</dbReference>
<dbReference type="PANTHER" id="PTHR32379">
    <property type="entry name" value="GUANIDINOACETATE N-METHYLTRANSFERASE"/>
    <property type="match status" value="1"/>
</dbReference>
<dbReference type="InterPro" id="IPR026480">
    <property type="entry name" value="RMT2_dom"/>
</dbReference>